<dbReference type="Gene3D" id="2.120.10.80">
    <property type="entry name" value="Kelch-type beta propeller"/>
    <property type="match status" value="1"/>
</dbReference>
<dbReference type="SMART" id="SM00612">
    <property type="entry name" value="Kelch"/>
    <property type="match status" value="6"/>
</dbReference>
<proteinExistence type="predicted"/>
<name>A0A815DW14_9BILA</name>
<feature type="transmembrane region" description="Helical" evidence="4">
    <location>
        <begin position="67"/>
        <end position="90"/>
    </location>
</feature>
<evidence type="ECO:0000313" key="5">
    <source>
        <dbReference type="EMBL" id="CAF1298832.1"/>
    </source>
</evidence>
<evidence type="ECO:0000313" key="6">
    <source>
        <dbReference type="Proteomes" id="UP000663882"/>
    </source>
</evidence>
<dbReference type="EMBL" id="CAJNOO010002815">
    <property type="protein sequence ID" value="CAF1298832.1"/>
    <property type="molecule type" value="Genomic_DNA"/>
</dbReference>
<dbReference type="InterPro" id="IPR037293">
    <property type="entry name" value="Gal_Oxidase_central_sf"/>
</dbReference>
<dbReference type="SUPFAM" id="SSF50965">
    <property type="entry name" value="Galactose oxidase, central domain"/>
    <property type="match status" value="1"/>
</dbReference>
<evidence type="ECO:0000256" key="1">
    <source>
        <dbReference type="ARBA" id="ARBA00022441"/>
    </source>
</evidence>
<comment type="caution">
    <text evidence="5">The sequence shown here is derived from an EMBL/GenBank/DDBJ whole genome shotgun (WGS) entry which is preliminary data.</text>
</comment>
<dbReference type="InterPro" id="IPR006652">
    <property type="entry name" value="Kelch_1"/>
</dbReference>
<dbReference type="InterPro" id="IPR014752">
    <property type="entry name" value="Arrestin-like_C"/>
</dbReference>
<dbReference type="PANTHER" id="PTHR46344">
    <property type="entry name" value="OS02G0202900 PROTEIN"/>
    <property type="match status" value="1"/>
</dbReference>
<dbReference type="InterPro" id="IPR011043">
    <property type="entry name" value="Gal_Oxase/kelch_b-propeller"/>
</dbReference>
<gene>
    <name evidence="5" type="ORF">RFH988_LOCUS29610</name>
</gene>
<evidence type="ECO:0000256" key="3">
    <source>
        <dbReference type="SAM" id="MobiDB-lite"/>
    </source>
</evidence>
<dbReference type="InterPro" id="IPR015915">
    <property type="entry name" value="Kelch-typ_b-propeller"/>
</dbReference>
<dbReference type="Proteomes" id="UP000663882">
    <property type="component" value="Unassembled WGS sequence"/>
</dbReference>
<dbReference type="AlphaFoldDB" id="A0A815DW14"/>
<keyword evidence="2" id="KW-0677">Repeat</keyword>
<dbReference type="Pfam" id="PF24681">
    <property type="entry name" value="Kelch_KLHDC2_KLHL20_DRC7"/>
    <property type="match status" value="1"/>
</dbReference>
<dbReference type="Gene3D" id="2.130.10.80">
    <property type="entry name" value="Galactose oxidase/kelch, beta-propeller"/>
    <property type="match status" value="2"/>
</dbReference>
<dbReference type="Gene3D" id="2.60.40.640">
    <property type="match status" value="1"/>
</dbReference>
<accession>A0A815DW14</accession>
<dbReference type="InterPro" id="IPR014756">
    <property type="entry name" value="Ig_E-set"/>
</dbReference>
<reference evidence="5" key="1">
    <citation type="submission" date="2021-02" db="EMBL/GenBank/DDBJ databases">
        <authorList>
            <person name="Nowell W R."/>
        </authorList>
    </citation>
    <scope>NUCLEOTIDE SEQUENCE</scope>
</reference>
<dbReference type="SUPFAM" id="SSF81296">
    <property type="entry name" value="E set domains"/>
    <property type="match status" value="1"/>
</dbReference>
<feature type="compositionally biased region" description="Polar residues" evidence="3">
    <location>
        <begin position="1"/>
        <end position="19"/>
    </location>
</feature>
<keyword evidence="4" id="KW-0812">Transmembrane</keyword>
<protein>
    <submittedName>
        <fullName evidence="5">Uncharacterized protein</fullName>
    </submittedName>
</protein>
<evidence type="ECO:0000256" key="2">
    <source>
        <dbReference type="ARBA" id="ARBA00022737"/>
    </source>
</evidence>
<feature type="region of interest" description="Disordered" evidence="3">
    <location>
        <begin position="1"/>
        <end position="28"/>
    </location>
</feature>
<sequence length="738" mass="81589">MASQNLQMSDWSTTETYPSHHQGLSKGTNENRIVSNDAWVVDANQHHSNDQSNKSKLSEYCTSLSPFLHGLVLGVVVGGLILAVIIALWLTENTTSTTSTTTTTSIPGWSITGNMNYGRSYHTASMLSNGQVLVAGGSGTGSVSLNSAELYNPSTGVWTITGNMIYTRYRHTASVLSNGQVLVAGGYGSGLYLNSAELYSPSTGVWTITGNMSYLRCCYTASILSNGKVLVAGGFGSSPYLNSAELYDPSTGVWAITGNISYARYYHTASMLSNGQVLIAGGYGNGLPLNSAELYNPSTGVWTSTGNMSYTRYHHTASMLSNGQVLVVGGLQSGVVYLNSAELYDPSTGVWTITGNMSYTRSYHTASVLSNGKVLVAGGRSVSVFMNSAELYDPSTGVWMSTANMSYTRSYHTASTLTNGKVLVTGGLISSNETDKWFIKCLFDDQNKTQYWTGDMVSGVINFINNGYPYLKLKSINITLVGPSKRTTTKHKVIFFEEELISTSINNRSDFVLPVGNYTWLFRGRLGHVLPPSTRQTVSSSPYIHYFVRVRLSRSEWYKLDFQTDFPIIVRLNSSWPENVTRIEKQESRRGVQIRVSLPKNVVTIGNKLAFDIDIHNSEQVPIRSLSATLVQIWEIGRLPQTSSIRMLSTDNEQYQSPLKLQGWLNVHLYRGLSNTADRSVKLLRTGDTNEAVKFWERALLFFEELDKRENISDINRAELKQLKVKYKEHEEQINQIK</sequence>
<dbReference type="PANTHER" id="PTHR46344:SF27">
    <property type="entry name" value="KELCH REPEAT SUPERFAMILY PROTEIN"/>
    <property type="match status" value="1"/>
</dbReference>
<evidence type="ECO:0000256" key="4">
    <source>
        <dbReference type="SAM" id="Phobius"/>
    </source>
</evidence>
<dbReference type="SUPFAM" id="SSF117281">
    <property type="entry name" value="Kelch motif"/>
    <property type="match status" value="1"/>
</dbReference>
<keyword evidence="1" id="KW-0880">Kelch repeat</keyword>
<dbReference type="Pfam" id="PF01344">
    <property type="entry name" value="Kelch_1"/>
    <property type="match status" value="3"/>
</dbReference>
<keyword evidence="4" id="KW-1133">Transmembrane helix</keyword>
<keyword evidence="4" id="KW-0472">Membrane</keyword>
<dbReference type="OrthoDB" id="7940062at2759"/>
<organism evidence="5 6">
    <name type="scientific">Rotaria sordida</name>
    <dbReference type="NCBI Taxonomy" id="392033"/>
    <lineage>
        <taxon>Eukaryota</taxon>
        <taxon>Metazoa</taxon>
        <taxon>Spiralia</taxon>
        <taxon>Gnathifera</taxon>
        <taxon>Rotifera</taxon>
        <taxon>Eurotatoria</taxon>
        <taxon>Bdelloidea</taxon>
        <taxon>Philodinida</taxon>
        <taxon>Philodinidae</taxon>
        <taxon>Rotaria</taxon>
    </lineage>
</organism>